<accession>A0A177UNI8</accession>
<reference evidence="4" key="1">
    <citation type="submission" date="2016-04" db="EMBL/GenBank/DDBJ databases">
        <authorList>
            <person name="Nguyen H.D."/>
            <person name="Kesanakurti P."/>
            <person name="Cullis J."/>
            <person name="Levesque C.A."/>
            <person name="Hambleton S."/>
        </authorList>
    </citation>
    <scope>NUCLEOTIDE SEQUENCE</scope>
    <source>
        <strain evidence="4">DAOMC 238032</strain>
    </source>
</reference>
<feature type="compositionally biased region" description="Low complexity" evidence="1">
    <location>
        <begin position="990"/>
        <end position="1006"/>
    </location>
</feature>
<dbReference type="Proteomes" id="UP000077671">
    <property type="component" value="Unassembled WGS sequence"/>
</dbReference>
<feature type="region of interest" description="Disordered" evidence="1">
    <location>
        <begin position="340"/>
        <end position="363"/>
    </location>
</feature>
<feature type="region of interest" description="Disordered" evidence="1">
    <location>
        <begin position="1109"/>
        <end position="1189"/>
    </location>
</feature>
<keyword evidence="2" id="KW-0812">Transmembrane</keyword>
<dbReference type="EMBL" id="LWDD02000330">
    <property type="protein sequence ID" value="KAE8261705.1"/>
    <property type="molecule type" value="Genomic_DNA"/>
</dbReference>
<feature type="compositionally biased region" description="Low complexity" evidence="1">
    <location>
        <begin position="1015"/>
        <end position="1030"/>
    </location>
</feature>
<feature type="compositionally biased region" description="Gly residues" evidence="1">
    <location>
        <begin position="1113"/>
        <end position="1124"/>
    </location>
</feature>
<keyword evidence="2" id="KW-1133">Transmembrane helix</keyword>
<reference evidence="3" key="3">
    <citation type="submission" date="2020-10" db="EMBL/GenBank/DDBJ databases">
        <authorList>
            <person name="Sedaghatjoo S."/>
        </authorList>
    </citation>
    <scope>NUCLEOTIDE SEQUENCE</scope>
    <source>
        <strain evidence="3">AZH3</strain>
    </source>
</reference>
<organism evidence="4 5">
    <name type="scientific">Tilletia caries</name>
    <name type="common">wheat bunt fungus</name>
    <dbReference type="NCBI Taxonomy" id="13290"/>
    <lineage>
        <taxon>Eukaryota</taxon>
        <taxon>Fungi</taxon>
        <taxon>Dikarya</taxon>
        <taxon>Basidiomycota</taxon>
        <taxon>Ustilaginomycotina</taxon>
        <taxon>Exobasidiomycetes</taxon>
        <taxon>Tilletiales</taxon>
        <taxon>Tilletiaceae</taxon>
        <taxon>Tilletia</taxon>
    </lineage>
</organism>
<protein>
    <submittedName>
        <fullName evidence="4">Uncharacterized protein</fullName>
    </submittedName>
</protein>
<reference evidence="4" key="2">
    <citation type="journal article" date="2019" name="IMA Fungus">
        <title>Genome sequencing and comparison of five Tilletia species to identify candidate genes for the detection of regulated species infecting wheat.</title>
        <authorList>
            <person name="Nguyen H.D.T."/>
            <person name="Sultana T."/>
            <person name="Kesanakurti P."/>
            <person name="Hambleton S."/>
        </authorList>
    </citation>
    <scope>NUCLEOTIDE SEQUENCE</scope>
    <source>
        <strain evidence="4">DAOMC 238032</strain>
    </source>
</reference>
<dbReference type="AlphaFoldDB" id="A0A177UNI8"/>
<feature type="compositionally biased region" description="Polar residues" evidence="1">
    <location>
        <begin position="849"/>
        <end position="871"/>
    </location>
</feature>
<proteinExistence type="predicted"/>
<evidence type="ECO:0000313" key="4">
    <source>
        <dbReference type="EMBL" id="KAE8261705.1"/>
    </source>
</evidence>
<feature type="compositionally biased region" description="Polar residues" evidence="1">
    <location>
        <begin position="107"/>
        <end position="124"/>
    </location>
</feature>
<evidence type="ECO:0000313" key="5">
    <source>
        <dbReference type="Proteomes" id="UP000077671"/>
    </source>
</evidence>
<keyword evidence="2" id="KW-0472">Membrane</keyword>
<dbReference type="EMBL" id="CAJHJG010006446">
    <property type="protein sequence ID" value="CAD6957127.1"/>
    <property type="molecule type" value="Genomic_DNA"/>
</dbReference>
<feature type="region of interest" description="Disordered" evidence="1">
    <location>
        <begin position="700"/>
        <end position="723"/>
    </location>
</feature>
<feature type="compositionally biased region" description="Polar residues" evidence="1">
    <location>
        <begin position="700"/>
        <end position="709"/>
    </location>
</feature>
<name>A0A177UNI8_9BASI</name>
<keyword evidence="6" id="KW-1185">Reference proteome</keyword>
<sequence>MKYVHANFSHAVHTRADHRAGAPIRVQRLRSSDASPTDAPQPRASSSAIAVQPITIALPSDVGLGGKGHGPNFVGTVILDGPGRKPLAPIPVVAIVPHLSPTRGHGSHSQDQDQNMLDPSSTAVSPDLTDGAIIPTATAASEAVADPSWNSNQPTPVVVALSAAGVILLMLIAFMIGVCLCRRYANFLDRSRSLPAFLRRRSAKKPVVIRKDTASSLDKRSIHSSPMPEKDEDGFETRFFMPSSLNRRPDRKAEMSMFSETTTLPHKEIYSNAPSKAISSVARGLAISRATGMAITMPPALRYEDIIASPVIASPSAIFSPDMNTLSGAHSPREVQRWTSFPVAPGGGTLTGRLIPDTGSARNSPLIGWSPNLRVTNMGSAPSSRLSHSDTSAPTIGLGFVEDGAHRMRSANTSGPTTSYYTEHTESGEVHEDDIQDFAMTQARRSISAPSIVRVEPEVDEPVEPVPSLSIETLQHMTWRDVPEGSLRTGSPLRVGSCDNLAAISASSSGMSFIGHAAVPQSVLRALEGATAASEVAYARSKALERVQSELAAENETGRREIPQPRRSGRQQHGVSSADTTTSLSSLNRRQIDAGFPLPESRYPQLRPELNRTASNKSDDLIILSGIAMDGISPIDMPHFPFSLWSSSASAPALASYAATLATNAANGVAAAAAHFPGGGGAPITTAHHVEPIRTNTLNTTPQKSMTAIPTTNSTTLSPSLSQMSKSSSAHSVLLLREQRLRSNLEALKRAESEESSLSLSPIHALGHARGLTGSSPSSSSFSLARLSIREPSGAVASGSPRKTRHRNITPTTAVPTTILPNASFTSEPRSMIGGGGGGGDALTTFAPSSCGSTPASSRSMDTLDTRASSPTPAPLGYSYSPDNRKANEISALAAATERDLVVQRAEMTVGGGYGNVSPVLTFLPSTMPARAFRERTTTTDGATLALQEKEQQRMLAQHLLAAHHQYQSFAPPASVQMVYDELVAALQEEVGQQQEQQQEQQQQDEQGAHFGPVSSSFSQSFYSQPSAAPSPSPRHNINQTPAGPVPTTASNLNAANALALRDSTNSLSLPGLNAFRFSGGGGGGLASGAPSERGSYVSPTLKLFQFYSSTGAGTGPTGTGTGNGNQRRSTPSSSAHDSSFGSSSGSGSGSGLGLGLVGMQPHRGAGSVSPTSVEEGGMGGPNKTQPCFARPAVRADGVVDVFCAA</sequence>
<feature type="region of interest" description="Disordered" evidence="1">
    <location>
        <begin position="849"/>
        <end position="883"/>
    </location>
</feature>
<gene>
    <name evidence="4" type="ORF">A4X03_0g3030</name>
    <name evidence="3" type="ORF">JKIAZH3_G5964</name>
</gene>
<evidence type="ECO:0000313" key="3">
    <source>
        <dbReference type="EMBL" id="CAD6957127.1"/>
    </source>
</evidence>
<feature type="region of interest" description="Disordered" evidence="1">
    <location>
        <begin position="990"/>
        <end position="1050"/>
    </location>
</feature>
<feature type="compositionally biased region" description="Low complexity" evidence="1">
    <location>
        <begin position="1133"/>
        <end position="1144"/>
    </location>
</feature>
<feature type="region of interest" description="Disordered" evidence="1">
    <location>
        <begin position="551"/>
        <end position="590"/>
    </location>
</feature>
<feature type="transmembrane region" description="Helical" evidence="2">
    <location>
        <begin position="157"/>
        <end position="181"/>
    </location>
</feature>
<evidence type="ECO:0000256" key="2">
    <source>
        <dbReference type="SAM" id="Phobius"/>
    </source>
</evidence>
<dbReference type="Proteomes" id="UP000836402">
    <property type="component" value="Unassembled WGS sequence"/>
</dbReference>
<comment type="caution">
    <text evidence="4">The sequence shown here is derived from an EMBL/GenBank/DDBJ whole genome shotgun (WGS) entry which is preliminary data.</text>
</comment>
<feature type="compositionally biased region" description="Gly residues" evidence="1">
    <location>
        <begin position="1145"/>
        <end position="1157"/>
    </location>
</feature>
<feature type="region of interest" description="Disordered" evidence="1">
    <location>
        <begin position="99"/>
        <end position="129"/>
    </location>
</feature>
<evidence type="ECO:0000313" key="6">
    <source>
        <dbReference type="Proteomes" id="UP000836402"/>
    </source>
</evidence>
<evidence type="ECO:0000256" key="1">
    <source>
        <dbReference type="SAM" id="MobiDB-lite"/>
    </source>
</evidence>
<feature type="compositionally biased region" description="Low complexity" evidence="1">
    <location>
        <begin position="710"/>
        <end position="723"/>
    </location>
</feature>